<protein>
    <submittedName>
        <fullName evidence="2">Uncharacterized protein</fullName>
    </submittedName>
</protein>
<reference evidence="2 3" key="1">
    <citation type="journal article" date="2014" name="Int. J. Syst. Evol. Microbiol.">
        <title>Complete genome sequence of Corynebacterium casei LMG S-19264T (=DSM 44701T), isolated from a smear-ripened cheese.</title>
        <authorList>
            <consortium name="US DOE Joint Genome Institute (JGI-PGF)"/>
            <person name="Walter F."/>
            <person name="Albersmeier A."/>
            <person name="Kalinowski J."/>
            <person name="Ruckert C."/>
        </authorList>
    </citation>
    <scope>NUCLEOTIDE SEQUENCE [LARGE SCALE GENOMIC DNA]</scope>
    <source>
        <strain evidence="2 3">CGMCC 1.7286</strain>
    </source>
</reference>
<dbReference type="Proteomes" id="UP000599578">
    <property type="component" value="Unassembled WGS sequence"/>
</dbReference>
<evidence type="ECO:0000313" key="3">
    <source>
        <dbReference type="Proteomes" id="UP000599578"/>
    </source>
</evidence>
<name>A0A917ZD30_9GAMM</name>
<dbReference type="AlphaFoldDB" id="A0A917ZD30"/>
<evidence type="ECO:0000256" key="1">
    <source>
        <dbReference type="SAM" id="MobiDB-lite"/>
    </source>
</evidence>
<gene>
    <name evidence="2" type="ORF">GCM10011348_16570</name>
</gene>
<dbReference type="EMBL" id="BMLT01000003">
    <property type="protein sequence ID" value="GGO80257.1"/>
    <property type="molecule type" value="Genomic_DNA"/>
</dbReference>
<organism evidence="2 3">
    <name type="scientific">Marinobacterium nitratireducens</name>
    <dbReference type="NCBI Taxonomy" id="518897"/>
    <lineage>
        <taxon>Bacteria</taxon>
        <taxon>Pseudomonadati</taxon>
        <taxon>Pseudomonadota</taxon>
        <taxon>Gammaproteobacteria</taxon>
        <taxon>Oceanospirillales</taxon>
        <taxon>Oceanospirillaceae</taxon>
        <taxon>Marinobacterium</taxon>
    </lineage>
</organism>
<sequence length="61" mass="6390">MRLVLDMNVDIVGRTDRTADDAGFDGIVDLVESDHAGAGNIDRDGPGAAATYPQSDTISLK</sequence>
<proteinExistence type="predicted"/>
<keyword evidence="3" id="KW-1185">Reference proteome</keyword>
<evidence type="ECO:0000313" key="2">
    <source>
        <dbReference type="EMBL" id="GGO80257.1"/>
    </source>
</evidence>
<comment type="caution">
    <text evidence="2">The sequence shown here is derived from an EMBL/GenBank/DDBJ whole genome shotgun (WGS) entry which is preliminary data.</text>
</comment>
<feature type="region of interest" description="Disordered" evidence="1">
    <location>
        <begin position="37"/>
        <end position="61"/>
    </location>
</feature>
<accession>A0A917ZD30</accession>
<feature type="compositionally biased region" description="Polar residues" evidence="1">
    <location>
        <begin position="52"/>
        <end position="61"/>
    </location>
</feature>